<evidence type="ECO:0000259" key="18">
    <source>
        <dbReference type="PROSITE" id="PS50982"/>
    </source>
</evidence>
<feature type="compositionally biased region" description="Polar residues" evidence="14">
    <location>
        <begin position="33"/>
        <end position="50"/>
    </location>
</feature>
<feature type="region of interest" description="Disordered" evidence="14">
    <location>
        <begin position="887"/>
        <end position="909"/>
    </location>
</feature>
<keyword evidence="6" id="KW-0805">Transcription regulation</keyword>
<keyword evidence="20" id="KW-1185">Reference proteome</keyword>
<feature type="region of interest" description="Disordered" evidence="14">
    <location>
        <begin position="1448"/>
        <end position="1478"/>
    </location>
</feature>
<feature type="compositionally biased region" description="Low complexity" evidence="14">
    <location>
        <begin position="127"/>
        <end position="150"/>
    </location>
</feature>
<feature type="domain" description="Bromo" evidence="15">
    <location>
        <begin position="1982"/>
        <end position="2052"/>
    </location>
</feature>
<feature type="compositionally biased region" description="Polar residues" evidence="14">
    <location>
        <begin position="1375"/>
        <end position="1396"/>
    </location>
</feature>
<evidence type="ECO:0000256" key="10">
    <source>
        <dbReference type="ARBA" id="ARBA00023242"/>
    </source>
</evidence>
<evidence type="ECO:0000313" key="20">
    <source>
        <dbReference type="Proteomes" id="UP000531151"/>
    </source>
</evidence>
<dbReference type="FunFam" id="1.20.920.10:FF:000023">
    <property type="entry name" value="Bromodomain adjacent to zinc finger domain protein 2B"/>
    <property type="match status" value="1"/>
</dbReference>
<feature type="region of interest" description="Disordered" evidence="14">
    <location>
        <begin position="435"/>
        <end position="570"/>
    </location>
</feature>
<dbReference type="InterPro" id="IPR018501">
    <property type="entry name" value="DDT_dom"/>
</dbReference>
<dbReference type="Gene3D" id="3.30.40.10">
    <property type="entry name" value="Zinc/RING finger domain, C3HC4 (zinc finger)"/>
    <property type="match status" value="1"/>
</dbReference>
<feature type="domain" description="PHD-type" evidence="16">
    <location>
        <begin position="1838"/>
        <end position="1888"/>
    </location>
</feature>
<dbReference type="InterPro" id="IPR037374">
    <property type="entry name" value="BAZ2A/B_Bromo"/>
</dbReference>
<dbReference type="SMART" id="SM00571">
    <property type="entry name" value="DDT"/>
    <property type="match status" value="1"/>
</dbReference>
<dbReference type="PROSITE" id="PS50827">
    <property type="entry name" value="DDT"/>
    <property type="match status" value="1"/>
</dbReference>
<keyword evidence="9" id="KW-0804">Transcription</keyword>
<sequence length="2073" mass="229976">EWWRTADTHSRPGAAFFPPLLGIPPLFAPPAQSHDSASFHSRATGKNSRSSAEKGINGSLNGNSTPAVSGISTAVLSTSTASSAGQAKAVTSGAGGRKYNQEQGKAQLLDTRADKIKDKKPRKKAVESSSNSDSDSGSSSDTSSEGISSSDSDDLEEDEEEEDQSAEESEDDESDSENEAHHKNKNKVLMHGGITDMKTDGQKPHEKSQEKRTHQQIPLVSDTQTHPSFQSQQKQPQVLSQQLPFIFQSSQAKEESVNKHTSVIQSTGLVPNVKPLSLVHQAKKETYLKLIVPSPDLLKAGNKNTSEESLSLTSDVRSKREQHKQTFPAAQLKKQESAKSLKKVIAALSSPKPTSSSPAHQKLTPLENNHSNPFLTNALLGNHQPNGVIQSVIQEAPLALTMKLKSQPKISDSVAVSSGAPFSLPVNLSACGKKAAGNRTPVMPSTSPVLPGSGKDKPVSNNTVNAVKPQHRLHSAKLVVEQFRGADSDAPSSKDSDDSNDDDDDDEDEDEDDEDDDSDDSQSESDSNSESDTEGSEDEDDEDDKDQDESDTDTEGEKTPLKLNKTTSSVKSSSIGLAAHSTPLNLQVAKTPSSAPAALCPESQPAMLLGTAPSALTPSTHCGISKRRRVTDERELRVPLEYGWQRETRIRNFGGRLQGEVAYFAPCGKKLRQYPEVVKGVQWCLLKEEEVLPRIRAMEGRRGRPPNPDRQHSREESRMRRRKGRPPNVGSTEFLDNTDAKLLRKLQAQEIARQAAQIKLLRKLQKQEQARAAKEAKKQQAIMAAEEKRKQKEQIKIMKQQEKIKRIQQIRMEKELRAQQILEAKKKKKEEAANAKLLEAEKRIKEKEMRRQQAVLLKHQELERHRLDMERERRRQHMMLMKAMEARKKAEEKERLKQEKRDEKRLNKERKLEQRRLELEMAKELKKPNEDMCLADQKPLPELPRIPGLVLDGSTFSDCLMVVQFLRNFGKVLGFDVNVDVPSLSVLQEGLLNIGDSMGEVQDLLVKLVSAAVCDPGLVTGYKAKTILGEHLMNVGINRDNVSEILQIFMEAHCGKTELTESLKTKAFQAHTPAQKGSVLAFLVNELACSKGVVSEIDKNIDYMSNLRRDKWMVEGKLRKLRIIHAKKTGKRDTTGGGEGGEEQHSLETPTPGRKRRRKGGDSDYDDDDDDDSDDQADEDDEDEEDKEDKKGKKTEVCEDEDDGDEAASVEELEKQIEKLTKQQSQYRKKLFEASHCLRSMMFGQDRYRRRYWILPQCGGVFVEGMESGEGLEEIAKEKEKLKKAESMHIKEEEFETEEKLHYLNPTHCEQKEDLKEKDNTNLFLQKPGSFSKLSKLLEVAKMPPESDILSPKPNGSAANGCALPYPSNSKNSLCSLQPAVSQSTPEKGDSNNLFSPNAGGTGKFYSTPLIPNDQLLKTLTEKSRQWFSLLPRTPCDDTSVTQLDTPATASSLTPQSHPPSKSPSPVPSPLLGSASTQSPMGLSPFALSPLQQMKTGLPIMGLQFCGWPTGVLTSNVPFSSPLPALGSGLGLSEVNGNSFLASSVPASKSESPALQTEKTAPTPSVAVEVAKPVDYPNPKPIPEEMQYGWWRITDPEDLKALLKVLHLRGIREKALQKQIQKHLDYITLACIKNKDVAIIDINENEDNQVTRDVVENWSVEEQAMEMDLAILQQVEDLERRVASASLQVKGWLCPEPASERDDLVYREHKSVTRLHKKHDGDSAGGGEGNASSLERRSDNPIDIAVTRLADLERNIERRYLKSPLSTTIQIKLDNVGTVTVPAPAPSISGDGDGTEEDIAPGLRVWRRALSEARSAAQVALCIQQLQKAIAWEKSIMKVFCQICRKGDNEELLLLCDGCDKGCHTYCHRPKITTIPDGDWFCPACIAKASGQTLKIKKLQIKGKKSNEQKRSRKIAGETEDEDSATTSASLKRGKTDPKKRKIDESVSASQLKAENAVATKKPKRDDSKDLAMCSVILSELETHEDAWPFLLPVNLKLVPGYKKVIKKPMDFSTIRDKLTSGQYPNLEAFSLDVRLVFDNCETFNEDDSDIGRAGHNMRKYFEKKWTEMFKVS</sequence>
<feature type="non-terminal residue" evidence="19">
    <location>
        <position position="2073"/>
    </location>
</feature>
<dbReference type="PANTHER" id="PTHR45915:SF1">
    <property type="entry name" value="BROMODOMAIN ADJACENT TO ZINC FINGER DOMAIN PROTEIN 2B"/>
    <property type="match status" value="1"/>
</dbReference>
<feature type="compositionally biased region" description="Basic and acidic residues" evidence="14">
    <location>
        <begin position="484"/>
        <end position="497"/>
    </location>
</feature>
<dbReference type="InterPro" id="IPR016177">
    <property type="entry name" value="DNA-bd_dom_sf"/>
</dbReference>
<feature type="compositionally biased region" description="Basic and acidic residues" evidence="14">
    <location>
        <begin position="1188"/>
        <end position="1197"/>
    </location>
</feature>
<evidence type="ECO:0000256" key="3">
    <source>
        <dbReference type="ARBA" id="ARBA00022723"/>
    </source>
</evidence>
<feature type="compositionally biased region" description="Acidic residues" evidence="14">
    <location>
        <begin position="1198"/>
        <end position="1208"/>
    </location>
</feature>
<evidence type="ECO:0000256" key="9">
    <source>
        <dbReference type="ARBA" id="ARBA00023163"/>
    </source>
</evidence>
<dbReference type="Pfam" id="PF02791">
    <property type="entry name" value="DDT"/>
    <property type="match status" value="1"/>
</dbReference>
<dbReference type="CDD" id="cd15630">
    <property type="entry name" value="PHD_BAZ2B"/>
    <property type="match status" value="1"/>
</dbReference>
<dbReference type="EMBL" id="VWPV01008103">
    <property type="protein sequence ID" value="NWH58566.1"/>
    <property type="molecule type" value="Genomic_DNA"/>
</dbReference>
<feature type="non-terminal residue" evidence="19">
    <location>
        <position position="1"/>
    </location>
</feature>
<feature type="compositionally biased region" description="Basic and acidic residues" evidence="14">
    <location>
        <begin position="1934"/>
        <end position="1945"/>
    </location>
</feature>
<keyword evidence="10" id="KW-0539">Nucleus</keyword>
<feature type="compositionally biased region" description="Low complexity" evidence="14">
    <location>
        <begin position="72"/>
        <end position="84"/>
    </location>
</feature>
<dbReference type="PANTHER" id="PTHR45915">
    <property type="entry name" value="TRANSCRIPTION INTERMEDIARY FACTOR"/>
    <property type="match status" value="1"/>
</dbReference>
<keyword evidence="5" id="KW-0862">Zinc</keyword>
<dbReference type="Gene3D" id="3.30.890.10">
    <property type="entry name" value="Methyl-cpg-binding Protein 2, Chain A"/>
    <property type="match status" value="1"/>
</dbReference>
<keyword evidence="3" id="KW-0479">Metal-binding</keyword>
<dbReference type="PROSITE" id="PS50014">
    <property type="entry name" value="BROMODOMAIN_2"/>
    <property type="match status" value="1"/>
</dbReference>
<dbReference type="InterPro" id="IPR001739">
    <property type="entry name" value="Methyl_CpG_DNA-bd"/>
</dbReference>
<protein>
    <recommendedName>
        <fullName evidence="11">Bromodomain adjacent to zinc finger domain protein 2B</fullName>
    </recommendedName>
</protein>
<name>A0A7K4J051_GEOCA</name>
<evidence type="ECO:0000313" key="19">
    <source>
        <dbReference type="EMBL" id="NWH58566.1"/>
    </source>
</evidence>
<dbReference type="Pfam" id="PF00628">
    <property type="entry name" value="PHD"/>
    <property type="match status" value="1"/>
</dbReference>
<evidence type="ECO:0000256" key="14">
    <source>
        <dbReference type="SAM" id="MobiDB-lite"/>
    </source>
</evidence>
<evidence type="ECO:0000256" key="4">
    <source>
        <dbReference type="ARBA" id="ARBA00022771"/>
    </source>
</evidence>
<keyword evidence="8 12" id="KW-0103">Bromodomain</keyword>
<feature type="compositionally biased region" description="Pro residues" evidence="14">
    <location>
        <begin position="1457"/>
        <end position="1469"/>
    </location>
</feature>
<dbReference type="OrthoDB" id="21449at2759"/>
<evidence type="ECO:0000256" key="1">
    <source>
        <dbReference type="ARBA" id="ARBA00004123"/>
    </source>
</evidence>
<dbReference type="InterPro" id="IPR013083">
    <property type="entry name" value="Znf_RING/FYVE/PHD"/>
</dbReference>
<feature type="compositionally biased region" description="Low complexity" evidence="14">
    <location>
        <begin position="227"/>
        <end position="238"/>
    </location>
</feature>
<feature type="region of interest" description="Disordered" evidence="14">
    <location>
        <begin position="1"/>
        <end position="238"/>
    </location>
</feature>
<dbReference type="SUPFAM" id="SSF47370">
    <property type="entry name" value="Bromodomain"/>
    <property type="match status" value="1"/>
</dbReference>
<evidence type="ECO:0000256" key="12">
    <source>
        <dbReference type="PROSITE-ProRule" id="PRU00035"/>
    </source>
</evidence>
<dbReference type="CDD" id="cd05503">
    <property type="entry name" value="Bromo_BAZ2A_B_like"/>
    <property type="match status" value="1"/>
</dbReference>
<dbReference type="GO" id="GO:0005634">
    <property type="term" value="C:nucleus"/>
    <property type="evidence" value="ECO:0007669"/>
    <property type="project" value="UniProtKB-SubCell"/>
</dbReference>
<dbReference type="InterPro" id="IPR019787">
    <property type="entry name" value="Znf_PHD-finger"/>
</dbReference>
<evidence type="ECO:0000256" key="7">
    <source>
        <dbReference type="ARBA" id="ARBA00023054"/>
    </source>
</evidence>
<evidence type="ECO:0000256" key="5">
    <source>
        <dbReference type="ARBA" id="ARBA00022833"/>
    </source>
</evidence>
<feature type="compositionally biased region" description="Low complexity" evidence="14">
    <location>
        <begin position="14"/>
        <end position="31"/>
    </location>
</feature>
<feature type="region of interest" description="Disordered" evidence="14">
    <location>
        <begin position="1375"/>
        <end position="1399"/>
    </location>
</feature>
<evidence type="ECO:0000256" key="11">
    <source>
        <dbReference type="ARBA" id="ARBA00068259"/>
    </source>
</evidence>
<gene>
    <name evidence="19" type="primary">Baz2b</name>
    <name evidence="19" type="ORF">GEOCAL_R01887</name>
</gene>
<feature type="compositionally biased region" description="Basic and acidic residues" evidence="14">
    <location>
        <begin position="197"/>
        <end position="213"/>
    </location>
</feature>
<reference evidence="19 20" key="1">
    <citation type="submission" date="2019-09" db="EMBL/GenBank/DDBJ databases">
        <title>Bird 10,000 Genomes (B10K) Project - Family phase.</title>
        <authorList>
            <person name="Zhang G."/>
        </authorList>
    </citation>
    <scope>NUCLEOTIDE SEQUENCE [LARGE SCALE GENOMIC DNA]</scope>
    <source>
        <strain evidence="19">B10K-CU-031-07</strain>
        <tissue evidence="19">Muscle</tissue>
    </source>
</reference>
<feature type="compositionally biased region" description="Acidic residues" evidence="14">
    <location>
        <begin position="1163"/>
        <end position="1187"/>
    </location>
</feature>
<feature type="compositionally biased region" description="Basic and acidic residues" evidence="14">
    <location>
        <begin position="1"/>
        <end position="10"/>
    </location>
</feature>
<evidence type="ECO:0000256" key="8">
    <source>
        <dbReference type="ARBA" id="ARBA00023117"/>
    </source>
</evidence>
<dbReference type="SMART" id="SM00391">
    <property type="entry name" value="MBD"/>
    <property type="match status" value="1"/>
</dbReference>
<proteinExistence type="inferred from homology"/>
<dbReference type="PROSITE" id="PS50982">
    <property type="entry name" value="MBD"/>
    <property type="match status" value="1"/>
</dbReference>
<dbReference type="InterPro" id="IPR036427">
    <property type="entry name" value="Bromodomain-like_sf"/>
</dbReference>
<dbReference type="SMART" id="SM00297">
    <property type="entry name" value="BROMO"/>
    <property type="match status" value="1"/>
</dbReference>
<feature type="region of interest" description="Disordered" evidence="14">
    <location>
        <begin position="1128"/>
        <end position="1208"/>
    </location>
</feature>
<feature type="domain" description="DDT" evidence="17">
    <location>
        <begin position="953"/>
        <end position="1018"/>
    </location>
</feature>
<feature type="compositionally biased region" description="Basic and acidic residues" evidence="14">
    <location>
        <begin position="697"/>
        <end position="718"/>
    </location>
</feature>
<comment type="caution">
    <text evidence="19">The sequence shown here is derived from an EMBL/GenBank/DDBJ whole genome shotgun (WGS) entry which is preliminary data.</text>
</comment>
<feature type="compositionally biased region" description="Polar residues" evidence="14">
    <location>
        <begin position="215"/>
        <end position="226"/>
    </location>
</feature>
<dbReference type="Pfam" id="PF15613">
    <property type="entry name" value="WSD"/>
    <property type="match status" value="2"/>
</dbReference>
<dbReference type="GO" id="GO:0008270">
    <property type="term" value="F:zinc ion binding"/>
    <property type="evidence" value="ECO:0007669"/>
    <property type="project" value="UniProtKB-KW"/>
</dbReference>
<dbReference type="InterPro" id="IPR011011">
    <property type="entry name" value="Znf_FYVE_PHD"/>
</dbReference>
<organism evidence="19 20">
    <name type="scientific">Geococcyx californianus</name>
    <name type="common">Greater roadrunner</name>
    <name type="synonym">Saurothera californiana</name>
    <dbReference type="NCBI Taxonomy" id="8947"/>
    <lineage>
        <taxon>Eukaryota</taxon>
        <taxon>Metazoa</taxon>
        <taxon>Chordata</taxon>
        <taxon>Craniata</taxon>
        <taxon>Vertebrata</taxon>
        <taxon>Euteleostomi</taxon>
        <taxon>Archelosauria</taxon>
        <taxon>Archosauria</taxon>
        <taxon>Dinosauria</taxon>
        <taxon>Saurischia</taxon>
        <taxon>Theropoda</taxon>
        <taxon>Coelurosauria</taxon>
        <taxon>Aves</taxon>
        <taxon>Neognathae</taxon>
        <taxon>Neoaves</taxon>
        <taxon>Otidimorphae</taxon>
        <taxon>Cuculiformes</taxon>
        <taxon>Neomorphidae</taxon>
        <taxon>Geococcyx</taxon>
    </lineage>
</organism>
<comment type="subcellular location">
    <subcellularLocation>
        <location evidence="1">Nucleus</location>
    </subcellularLocation>
</comment>
<feature type="compositionally biased region" description="Acidic residues" evidence="14">
    <location>
        <begin position="151"/>
        <end position="177"/>
    </location>
</feature>
<dbReference type="Proteomes" id="UP000531151">
    <property type="component" value="Unassembled WGS sequence"/>
</dbReference>
<dbReference type="InterPro" id="IPR028941">
    <property type="entry name" value="WHIM2_dom"/>
</dbReference>
<evidence type="ECO:0000259" key="17">
    <source>
        <dbReference type="PROSITE" id="PS50827"/>
    </source>
</evidence>
<dbReference type="SUPFAM" id="SSF57903">
    <property type="entry name" value="FYVE/PHD zinc finger"/>
    <property type="match status" value="1"/>
</dbReference>
<dbReference type="PROSITE" id="PS00633">
    <property type="entry name" value="BROMODOMAIN_1"/>
    <property type="match status" value="1"/>
</dbReference>
<feature type="domain" description="MBD" evidence="18">
    <location>
        <begin position="630"/>
        <end position="705"/>
    </location>
</feature>
<feature type="region of interest" description="Disordered" evidence="14">
    <location>
        <begin position="1905"/>
        <end position="1948"/>
    </location>
</feature>
<comment type="similarity">
    <text evidence="2">Belongs to the WAL family.</text>
</comment>
<dbReference type="PRINTS" id="PR00503">
    <property type="entry name" value="BROMODOMAIN"/>
</dbReference>
<evidence type="ECO:0000259" key="16">
    <source>
        <dbReference type="PROSITE" id="PS50016"/>
    </source>
</evidence>
<dbReference type="SMART" id="SM00249">
    <property type="entry name" value="PHD"/>
    <property type="match status" value="1"/>
</dbReference>
<dbReference type="GO" id="GO:0003677">
    <property type="term" value="F:DNA binding"/>
    <property type="evidence" value="ECO:0007669"/>
    <property type="project" value="InterPro"/>
</dbReference>
<dbReference type="CDD" id="cd01397">
    <property type="entry name" value="HAT_MBD"/>
    <property type="match status" value="1"/>
</dbReference>
<dbReference type="InterPro" id="IPR001965">
    <property type="entry name" value="Znf_PHD"/>
</dbReference>
<evidence type="ECO:0000259" key="15">
    <source>
        <dbReference type="PROSITE" id="PS50014"/>
    </source>
</evidence>
<dbReference type="InterPro" id="IPR018359">
    <property type="entry name" value="Bromodomain_CS"/>
</dbReference>
<dbReference type="InterPro" id="IPR001487">
    <property type="entry name" value="Bromodomain"/>
</dbReference>
<dbReference type="Pfam" id="PF00439">
    <property type="entry name" value="Bromodomain"/>
    <property type="match status" value="1"/>
</dbReference>
<evidence type="ECO:0000256" key="2">
    <source>
        <dbReference type="ARBA" id="ARBA00007444"/>
    </source>
</evidence>
<keyword evidence="7" id="KW-0175">Coiled coil</keyword>
<dbReference type="PROSITE" id="PS50016">
    <property type="entry name" value="ZF_PHD_2"/>
    <property type="match status" value="1"/>
</dbReference>
<dbReference type="Gene3D" id="1.20.920.10">
    <property type="entry name" value="Bromodomain-like"/>
    <property type="match status" value="1"/>
</dbReference>
<feature type="compositionally biased region" description="Polar residues" evidence="14">
    <location>
        <begin position="58"/>
        <end position="71"/>
    </location>
</feature>
<evidence type="ECO:0000256" key="13">
    <source>
        <dbReference type="PROSITE-ProRule" id="PRU00146"/>
    </source>
</evidence>
<dbReference type="Pfam" id="PF01429">
    <property type="entry name" value="MBD"/>
    <property type="match status" value="1"/>
</dbReference>
<dbReference type="FunFam" id="3.30.40.10:FF:000199">
    <property type="entry name" value="Bromodomain adjacent to zinc finger domain 2B"/>
    <property type="match status" value="1"/>
</dbReference>
<evidence type="ECO:0000256" key="6">
    <source>
        <dbReference type="ARBA" id="ARBA00023015"/>
    </source>
</evidence>
<feature type="region of interest" description="Disordered" evidence="14">
    <location>
        <begin position="697"/>
        <end position="733"/>
    </location>
</feature>
<accession>A0A7K4J051</accession>
<feature type="region of interest" description="Disordered" evidence="14">
    <location>
        <begin position="1713"/>
        <end position="1737"/>
    </location>
</feature>
<keyword evidence="4 13" id="KW-0863">Zinc-finger</keyword>
<dbReference type="GO" id="GO:0000785">
    <property type="term" value="C:chromatin"/>
    <property type="evidence" value="ECO:0007669"/>
    <property type="project" value="TreeGrafter"/>
</dbReference>
<dbReference type="SUPFAM" id="SSF54171">
    <property type="entry name" value="DNA-binding domain"/>
    <property type="match status" value="1"/>
</dbReference>
<feature type="compositionally biased region" description="Acidic residues" evidence="14">
    <location>
        <begin position="498"/>
        <end position="554"/>
    </location>
</feature>